<sequence length="141" mass="16424">MARKEFVKGEVTGQLFVKVRSKETKYPFYLDDELAEKFFLYWSPEPMQVLEAIGRTPEEDLILDYLVECFASRKLLSIPDLLKFEDDRDSLSRYIGGRVPNLSSSRMRMFLEQKRGEKDGSGKTILPETAQSSSHAMKRWF</sequence>
<evidence type="ECO:0000313" key="3">
    <source>
        <dbReference type="RefSeq" id="XP_052114504.1"/>
    </source>
</evidence>
<proteinExistence type="predicted"/>
<organism evidence="2 3">
    <name type="scientific">Arachis duranensis</name>
    <name type="common">Wild peanut</name>
    <dbReference type="NCBI Taxonomy" id="130453"/>
    <lineage>
        <taxon>Eukaryota</taxon>
        <taxon>Viridiplantae</taxon>
        <taxon>Streptophyta</taxon>
        <taxon>Embryophyta</taxon>
        <taxon>Tracheophyta</taxon>
        <taxon>Spermatophyta</taxon>
        <taxon>Magnoliopsida</taxon>
        <taxon>eudicotyledons</taxon>
        <taxon>Gunneridae</taxon>
        <taxon>Pentapetalae</taxon>
        <taxon>rosids</taxon>
        <taxon>fabids</taxon>
        <taxon>Fabales</taxon>
        <taxon>Fabaceae</taxon>
        <taxon>Papilionoideae</taxon>
        <taxon>50 kb inversion clade</taxon>
        <taxon>dalbergioids sensu lato</taxon>
        <taxon>Dalbergieae</taxon>
        <taxon>Pterocarpus clade</taxon>
        <taxon>Arachis</taxon>
    </lineage>
</organism>
<evidence type="ECO:0000313" key="2">
    <source>
        <dbReference type="Proteomes" id="UP000515211"/>
    </source>
</evidence>
<protein>
    <submittedName>
        <fullName evidence="3">Uncharacterized protein LOC127745605</fullName>
    </submittedName>
</protein>
<name>A0A9C6TPL0_ARADU</name>
<reference evidence="3" key="2">
    <citation type="submission" date="2025-08" db="UniProtKB">
        <authorList>
            <consortium name="RefSeq"/>
        </authorList>
    </citation>
    <scope>IDENTIFICATION</scope>
    <source>
        <tissue evidence="3">Whole plant</tissue>
    </source>
</reference>
<keyword evidence="2" id="KW-1185">Reference proteome</keyword>
<dbReference type="KEGG" id="adu:127745605"/>
<dbReference type="Proteomes" id="UP000515211">
    <property type="component" value="Chromosome 3"/>
</dbReference>
<dbReference type="GeneID" id="127745605"/>
<evidence type="ECO:0000256" key="1">
    <source>
        <dbReference type="SAM" id="MobiDB-lite"/>
    </source>
</evidence>
<reference evidence="2" key="1">
    <citation type="journal article" date="2016" name="Nat. Genet.">
        <title>The genome sequences of Arachis duranensis and Arachis ipaensis, the diploid ancestors of cultivated peanut.</title>
        <authorList>
            <person name="Bertioli D.J."/>
            <person name="Cannon S.B."/>
            <person name="Froenicke L."/>
            <person name="Huang G."/>
            <person name="Farmer A.D."/>
            <person name="Cannon E.K."/>
            <person name="Liu X."/>
            <person name="Gao D."/>
            <person name="Clevenger J."/>
            <person name="Dash S."/>
            <person name="Ren L."/>
            <person name="Moretzsohn M.C."/>
            <person name="Shirasawa K."/>
            <person name="Huang W."/>
            <person name="Vidigal B."/>
            <person name="Abernathy B."/>
            <person name="Chu Y."/>
            <person name="Niederhuth C.E."/>
            <person name="Umale P."/>
            <person name="Araujo A.C."/>
            <person name="Kozik A."/>
            <person name="Kim K.D."/>
            <person name="Burow M.D."/>
            <person name="Varshney R.K."/>
            <person name="Wang X."/>
            <person name="Zhang X."/>
            <person name="Barkley N."/>
            <person name="Guimaraes P.M."/>
            <person name="Isobe S."/>
            <person name="Guo B."/>
            <person name="Liao B."/>
            <person name="Stalker H.T."/>
            <person name="Schmitz R.J."/>
            <person name="Scheffler B.E."/>
            <person name="Leal-Bertioli S.C."/>
            <person name="Xun X."/>
            <person name="Jackson S.A."/>
            <person name="Michelmore R."/>
            <person name="Ozias-Akins P."/>
        </authorList>
    </citation>
    <scope>NUCLEOTIDE SEQUENCE [LARGE SCALE GENOMIC DNA]</scope>
    <source>
        <strain evidence="2">cv. V14167</strain>
    </source>
</reference>
<gene>
    <name evidence="3" type="primary">LOC127745605</name>
</gene>
<dbReference type="AlphaFoldDB" id="A0A9C6TPL0"/>
<accession>A0A9C6TPL0</accession>
<feature type="region of interest" description="Disordered" evidence="1">
    <location>
        <begin position="115"/>
        <end position="141"/>
    </location>
</feature>
<dbReference type="RefSeq" id="XP_052114504.1">
    <property type="nucleotide sequence ID" value="XM_052258544.1"/>
</dbReference>